<dbReference type="Proteomes" id="UP000295357">
    <property type="component" value="Unassembled WGS sequence"/>
</dbReference>
<feature type="domain" description="Phosphatidic acid phosphatase type 2/haloperoxidase" evidence="1">
    <location>
        <begin position="62"/>
        <end position="162"/>
    </location>
</feature>
<dbReference type="SMART" id="SM00014">
    <property type="entry name" value="acidPPc"/>
    <property type="match status" value="1"/>
</dbReference>
<accession>A0A4R6NDP5</accession>
<dbReference type="CDD" id="cd03394">
    <property type="entry name" value="PAP2_like_5"/>
    <property type="match status" value="1"/>
</dbReference>
<keyword evidence="3" id="KW-1185">Reference proteome</keyword>
<dbReference type="Pfam" id="PF01569">
    <property type="entry name" value="PAP2"/>
    <property type="match status" value="1"/>
</dbReference>
<dbReference type="InterPro" id="IPR000326">
    <property type="entry name" value="PAP2/HPO"/>
</dbReference>
<dbReference type="SUPFAM" id="SSF48317">
    <property type="entry name" value="Acid phosphatase/Vanadium-dependent haloperoxidase"/>
    <property type="match status" value="1"/>
</dbReference>
<protein>
    <submittedName>
        <fullName evidence="2">PAP2 superfamily protein</fullName>
    </submittedName>
</protein>
<organism evidence="2 3">
    <name type="scientific">Roseateles asaccharophilus</name>
    <dbReference type="NCBI Taxonomy" id="582607"/>
    <lineage>
        <taxon>Bacteria</taxon>
        <taxon>Pseudomonadati</taxon>
        <taxon>Pseudomonadota</taxon>
        <taxon>Betaproteobacteria</taxon>
        <taxon>Burkholderiales</taxon>
        <taxon>Sphaerotilaceae</taxon>
        <taxon>Roseateles</taxon>
    </lineage>
</organism>
<proteinExistence type="predicted"/>
<evidence type="ECO:0000313" key="2">
    <source>
        <dbReference type="EMBL" id="TDP13145.1"/>
    </source>
</evidence>
<dbReference type="InterPro" id="IPR036938">
    <property type="entry name" value="PAP2/HPO_sf"/>
</dbReference>
<evidence type="ECO:0000313" key="3">
    <source>
        <dbReference type="Proteomes" id="UP000295357"/>
    </source>
</evidence>
<dbReference type="OrthoDB" id="9773582at2"/>
<dbReference type="RefSeq" id="WP_133602052.1">
    <property type="nucleotide sequence ID" value="NZ_JAUFPJ010000001.1"/>
</dbReference>
<gene>
    <name evidence="2" type="ORF">DFR39_101619</name>
</gene>
<dbReference type="Gene3D" id="1.20.144.10">
    <property type="entry name" value="Phosphatidic acid phosphatase type 2/haloperoxidase"/>
    <property type="match status" value="1"/>
</dbReference>
<name>A0A4R6NDP5_9BURK</name>
<evidence type="ECO:0000259" key="1">
    <source>
        <dbReference type="SMART" id="SM00014"/>
    </source>
</evidence>
<dbReference type="EMBL" id="SNXE01000001">
    <property type="protein sequence ID" value="TDP13145.1"/>
    <property type="molecule type" value="Genomic_DNA"/>
</dbReference>
<dbReference type="AlphaFoldDB" id="A0A4R6NDP5"/>
<sequence>MNSLHSDLYRCSRRGWRPVLAGLLAGTSLDLAAMSERRLGDHLSLALPLGTLAVEAWRGDWEGAWQLTQTFALTTGVAELLKKSTGVTRPDGQGDTSFPSGHAARAFSAASYVHLRHGLDKAWPLYLAATYVGHTRVQADRHRWSEVLASAGLAYGMARWRVEPLGAKAQLSVQDGGVFLSLHWQP</sequence>
<comment type="caution">
    <text evidence="2">The sequence shown here is derived from an EMBL/GenBank/DDBJ whole genome shotgun (WGS) entry which is preliminary data.</text>
</comment>
<reference evidence="2 3" key="1">
    <citation type="submission" date="2019-03" db="EMBL/GenBank/DDBJ databases">
        <title>Genomic Encyclopedia of Type Strains, Phase IV (KMG-IV): sequencing the most valuable type-strain genomes for metagenomic binning, comparative biology and taxonomic classification.</title>
        <authorList>
            <person name="Goeker M."/>
        </authorList>
    </citation>
    <scope>NUCLEOTIDE SEQUENCE [LARGE SCALE GENOMIC DNA]</scope>
    <source>
        <strain evidence="2 3">DSM 25082</strain>
    </source>
</reference>